<keyword evidence="2" id="KW-0732">Signal</keyword>
<keyword evidence="4" id="KW-1185">Reference proteome</keyword>
<feature type="compositionally biased region" description="Basic and acidic residues" evidence="1">
    <location>
        <begin position="102"/>
        <end position="124"/>
    </location>
</feature>
<accession>A0A1T5DJB3</accession>
<proteinExistence type="predicted"/>
<evidence type="ECO:0000256" key="1">
    <source>
        <dbReference type="SAM" id="MobiDB-lite"/>
    </source>
</evidence>
<organism evidence="3 4">
    <name type="scientific">Soonwooa buanensis</name>
    <dbReference type="NCBI Taxonomy" id="619805"/>
    <lineage>
        <taxon>Bacteria</taxon>
        <taxon>Pseudomonadati</taxon>
        <taxon>Bacteroidota</taxon>
        <taxon>Flavobacteriia</taxon>
        <taxon>Flavobacteriales</taxon>
        <taxon>Weeksellaceae</taxon>
        <taxon>Chryseobacterium group</taxon>
        <taxon>Soonwooa</taxon>
    </lineage>
</organism>
<protein>
    <submittedName>
        <fullName evidence="3">LTXXQ motif family protein</fullName>
    </submittedName>
</protein>
<dbReference type="Gene3D" id="1.20.120.1490">
    <property type="match status" value="1"/>
</dbReference>
<feature type="region of interest" description="Disordered" evidence="1">
    <location>
        <begin position="83"/>
        <end position="124"/>
    </location>
</feature>
<evidence type="ECO:0000256" key="2">
    <source>
        <dbReference type="SAM" id="SignalP"/>
    </source>
</evidence>
<reference evidence="3 4" key="1">
    <citation type="submission" date="2017-02" db="EMBL/GenBank/DDBJ databases">
        <authorList>
            <person name="Peterson S.W."/>
        </authorList>
    </citation>
    <scope>NUCLEOTIDE SEQUENCE [LARGE SCALE GENOMIC DNA]</scope>
    <source>
        <strain evidence="3 4">DSM 22323</strain>
    </source>
</reference>
<feature type="signal peptide" evidence="2">
    <location>
        <begin position="1"/>
        <end position="19"/>
    </location>
</feature>
<dbReference type="OrthoDB" id="956918at2"/>
<name>A0A1T5DJB3_9FLAO</name>
<feature type="chain" id="PRO_5013115043" evidence="2">
    <location>
        <begin position="20"/>
        <end position="124"/>
    </location>
</feature>
<dbReference type="Proteomes" id="UP000191112">
    <property type="component" value="Unassembled WGS sequence"/>
</dbReference>
<evidence type="ECO:0000313" key="3">
    <source>
        <dbReference type="EMBL" id="SKB71560.1"/>
    </source>
</evidence>
<sequence length="124" mass="14722">MKKLILSAAFVVVGSFAFAQQTTPTAKKENFEAKQQERLAKMKTDLNLTDAQVVKIKELHEKKRAAKMDQMKEQRQEMKLKMEKNNEDMKQILTPDQYTKWQEMKKQKMAEHKGMRKEKMEMKK</sequence>
<dbReference type="RefSeq" id="WP_079666046.1">
    <property type="nucleotide sequence ID" value="NZ_FUYZ01000002.1"/>
</dbReference>
<dbReference type="EMBL" id="FUYZ01000002">
    <property type="protein sequence ID" value="SKB71560.1"/>
    <property type="molecule type" value="Genomic_DNA"/>
</dbReference>
<dbReference type="AlphaFoldDB" id="A0A1T5DJB3"/>
<dbReference type="STRING" id="619805.SAMN05660477_00766"/>
<evidence type="ECO:0000313" key="4">
    <source>
        <dbReference type="Proteomes" id="UP000191112"/>
    </source>
</evidence>
<gene>
    <name evidence="3" type="ORF">SAMN05660477_00766</name>
</gene>